<dbReference type="HOGENOM" id="CLU_2618007_0_0_5"/>
<evidence type="ECO:0000313" key="1">
    <source>
        <dbReference type="EMBL" id="AEP09911.1"/>
    </source>
</evidence>
<dbReference type="RefSeq" id="WP_014103134.1">
    <property type="nucleotide sequence ID" value="NC_016026.1"/>
</dbReference>
<name>G2KPU2_MICAA</name>
<dbReference type="AlphaFoldDB" id="G2KPU2"/>
<keyword evidence="2" id="KW-1185">Reference proteome</keyword>
<protein>
    <submittedName>
        <fullName evidence="1">Uncharacterized protein</fullName>
    </submittedName>
</protein>
<accession>G2KPU2</accession>
<dbReference type="STRING" id="856793.MICA_1596"/>
<organism evidence="1 2">
    <name type="scientific">Micavibrio aeruginosavorus (strain ARL-13)</name>
    <dbReference type="NCBI Taxonomy" id="856793"/>
    <lineage>
        <taxon>Bacteria</taxon>
        <taxon>Pseudomonadati</taxon>
        <taxon>Bdellovibrionota</taxon>
        <taxon>Bdellovibrionia</taxon>
        <taxon>Bdellovibrionales</taxon>
        <taxon>Pseudobdellovibrionaceae</taxon>
        <taxon>Micavibrio</taxon>
    </lineage>
</organism>
<evidence type="ECO:0000313" key="2">
    <source>
        <dbReference type="Proteomes" id="UP000009286"/>
    </source>
</evidence>
<sequence length="78" mass="8797">MLSLKSIFQPVANFFVRLEIKDQESRIEAAKAGKMLVPMESRGPWSVVSGLRDIDPQTAQSIIKQSEQRIKELRAKLG</sequence>
<dbReference type="Proteomes" id="UP000009286">
    <property type="component" value="Chromosome"/>
</dbReference>
<dbReference type="OrthoDB" id="9844909at2"/>
<gene>
    <name evidence="1" type="ordered locus">MICA_1596</name>
</gene>
<dbReference type="EMBL" id="CP002382">
    <property type="protein sequence ID" value="AEP09911.1"/>
    <property type="molecule type" value="Genomic_DNA"/>
</dbReference>
<proteinExistence type="predicted"/>
<reference evidence="1 2" key="1">
    <citation type="journal article" date="2011" name="BMC Genomics">
        <title>Genomic insights into an obligate epibiotic bacterial predator: Micavibrio aeruginosavorus ARL-13.</title>
        <authorList>
            <person name="Wang Z."/>
            <person name="Kadouri D."/>
            <person name="Wu M."/>
        </authorList>
    </citation>
    <scope>NUCLEOTIDE SEQUENCE [LARGE SCALE GENOMIC DNA]</scope>
    <source>
        <strain evidence="1 2">ARL-13</strain>
    </source>
</reference>
<dbReference type="KEGG" id="mai:MICA_1596"/>